<dbReference type="AlphaFoldDB" id="A0A1M5M6M2"/>
<reference evidence="5" key="1">
    <citation type="submission" date="2016-11" db="EMBL/GenBank/DDBJ databases">
        <authorList>
            <person name="Varghese N."/>
            <person name="Submissions S."/>
        </authorList>
    </citation>
    <scope>NUCLEOTIDE SEQUENCE [LARGE SCALE GENOMIC DNA]</scope>
    <source>
        <strain evidence="5">CGMCC 1.8995</strain>
    </source>
</reference>
<keyword evidence="1" id="KW-0812">Transmembrane</keyword>
<dbReference type="OrthoDB" id="9801841at2"/>
<evidence type="ECO:0000259" key="2">
    <source>
        <dbReference type="PROSITE" id="PS50011"/>
    </source>
</evidence>
<dbReference type="CDD" id="cd00143">
    <property type="entry name" value="PP2Cc"/>
    <property type="match status" value="1"/>
</dbReference>
<dbReference type="PANTHER" id="PTHR44167">
    <property type="entry name" value="OVARIAN-SPECIFIC SERINE/THREONINE-PROTEIN KINASE LOK-RELATED"/>
    <property type="match status" value="1"/>
</dbReference>
<dbReference type="PROSITE" id="PS00108">
    <property type="entry name" value="PROTEIN_KINASE_ST"/>
    <property type="match status" value="1"/>
</dbReference>
<dbReference type="SUPFAM" id="SSF81606">
    <property type="entry name" value="PP2C-like"/>
    <property type="match status" value="1"/>
</dbReference>
<keyword evidence="1" id="KW-1133">Transmembrane helix</keyword>
<evidence type="ECO:0000313" key="4">
    <source>
        <dbReference type="EMBL" id="SHG72916.1"/>
    </source>
</evidence>
<keyword evidence="1" id="KW-0472">Membrane</keyword>
<dbReference type="SMART" id="SM00220">
    <property type="entry name" value="S_TKc"/>
    <property type="match status" value="1"/>
</dbReference>
<keyword evidence="5" id="KW-1185">Reference proteome</keyword>
<proteinExistence type="predicted"/>
<feature type="domain" description="PPM-type phosphatase" evidence="3">
    <location>
        <begin position="7"/>
        <end position="233"/>
    </location>
</feature>
<dbReference type="SMART" id="SM00332">
    <property type="entry name" value="PP2Cc"/>
    <property type="match status" value="1"/>
</dbReference>
<organism evidence="4 5">
    <name type="scientific">Marisediminitalea aggregata</name>
    <dbReference type="NCBI Taxonomy" id="634436"/>
    <lineage>
        <taxon>Bacteria</taxon>
        <taxon>Pseudomonadati</taxon>
        <taxon>Pseudomonadota</taxon>
        <taxon>Gammaproteobacteria</taxon>
        <taxon>Alteromonadales</taxon>
        <taxon>Alteromonadaceae</taxon>
        <taxon>Marisediminitalea</taxon>
    </lineage>
</organism>
<feature type="transmembrane region" description="Helical" evidence="1">
    <location>
        <begin position="548"/>
        <end position="568"/>
    </location>
</feature>
<dbReference type="CDD" id="cd14014">
    <property type="entry name" value="STKc_PknB_like"/>
    <property type="match status" value="1"/>
</dbReference>
<dbReference type="InterPro" id="IPR036457">
    <property type="entry name" value="PPM-type-like_dom_sf"/>
</dbReference>
<dbReference type="InterPro" id="IPR001932">
    <property type="entry name" value="PPM-type_phosphatase-like_dom"/>
</dbReference>
<dbReference type="Pfam" id="PF13672">
    <property type="entry name" value="PP2C_2"/>
    <property type="match status" value="1"/>
</dbReference>
<name>A0A1M5M6M2_9ALTE</name>
<dbReference type="GO" id="GO:0004674">
    <property type="term" value="F:protein serine/threonine kinase activity"/>
    <property type="evidence" value="ECO:0007669"/>
    <property type="project" value="TreeGrafter"/>
</dbReference>
<sequence length="570" mass="64216">MANLNVSFGGYSSQGIKFENQDAFAAWQGEGQQLRDKGAVVAIADGVSACSKAKEAATTVVNNFIFDYMQTPPSWSVSRSVGKILTSLNRWCHGQFDYAVGGSSQMLTTFSSLVFKSTTGFLMHVGDTRVHRFQHGQLELLTNDHTAKQRANFVLTRAIGLDAKLDVDFTSFALQPGELYVLTSDGVHSFLSNKQLKTLLADSQDLEAAARKIVQAALDAGSDDNVSCLLARVESLPAVDVHELSAHGDHLVIPPALEVGQKLEGYRVLEQVFNGTRSSLYKVLDEQSGTVYGLKTPTEKFEDDTTFLRGFLREEWVGKSLDSPHIMKVLPRRENTQYYYHVCEYIEGQSLRQWIIDNPSPSIDTVRRIVKQIIVALRTFQRNDMVHRDIKPENVMITTHGEVKLIDFGTVLVKSLLETGEQTHEDYPVGSVNYIAPEFLIQNHSDFRTDMFSLGVIVYEMLSGALPYKPFKYKDYIPESANEFHYQSIKQYRPDLPAWIDICLKKATQPEQQKRFNALSEFEAALDNPKDIVATEKRPPLIERNPVLLWQWVSAILLVIVLLQTWLLSR</sequence>
<dbReference type="STRING" id="634436.SAMN05216361_2919"/>
<dbReference type="GO" id="GO:0005524">
    <property type="term" value="F:ATP binding"/>
    <property type="evidence" value="ECO:0007669"/>
    <property type="project" value="InterPro"/>
</dbReference>
<protein>
    <submittedName>
        <fullName evidence="4">Serine/threonine protein phosphatase PrpC</fullName>
    </submittedName>
</protein>
<dbReference type="SUPFAM" id="SSF56112">
    <property type="entry name" value="Protein kinase-like (PK-like)"/>
    <property type="match status" value="1"/>
</dbReference>
<dbReference type="PROSITE" id="PS51746">
    <property type="entry name" value="PPM_2"/>
    <property type="match status" value="1"/>
</dbReference>
<dbReference type="Pfam" id="PF00069">
    <property type="entry name" value="Pkinase"/>
    <property type="match status" value="1"/>
</dbReference>
<dbReference type="Gene3D" id="3.60.40.10">
    <property type="entry name" value="PPM-type phosphatase domain"/>
    <property type="match status" value="1"/>
</dbReference>
<accession>A0A1M5M6M2</accession>
<dbReference type="PROSITE" id="PS50011">
    <property type="entry name" value="PROTEIN_KINASE_DOM"/>
    <property type="match status" value="1"/>
</dbReference>
<dbReference type="InterPro" id="IPR000719">
    <property type="entry name" value="Prot_kinase_dom"/>
</dbReference>
<dbReference type="SMART" id="SM00331">
    <property type="entry name" value="PP2C_SIG"/>
    <property type="match status" value="1"/>
</dbReference>
<dbReference type="InterPro" id="IPR008271">
    <property type="entry name" value="Ser/Thr_kinase_AS"/>
</dbReference>
<dbReference type="RefSeq" id="WP_073323677.1">
    <property type="nucleotide sequence ID" value="NZ_FQWD01000004.1"/>
</dbReference>
<dbReference type="Gene3D" id="1.10.510.10">
    <property type="entry name" value="Transferase(Phosphotransferase) domain 1"/>
    <property type="match status" value="1"/>
</dbReference>
<gene>
    <name evidence="4" type="ORF">SAMN05216361_2919</name>
</gene>
<evidence type="ECO:0000259" key="3">
    <source>
        <dbReference type="PROSITE" id="PS51746"/>
    </source>
</evidence>
<evidence type="ECO:0000313" key="5">
    <source>
        <dbReference type="Proteomes" id="UP000184520"/>
    </source>
</evidence>
<dbReference type="InterPro" id="IPR011009">
    <property type="entry name" value="Kinase-like_dom_sf"/>
</dbReference>
<dbReference type="PANTHER" id="PTHR44167:SF30">
    <property type="entry name" value="PHOSPHORYLASE KINASE"/>
    <property type="match status" value="1"/>
</dbReference>
<evidence type="ECO:0000256" key="1">
    <source>
        <dbReference type="SAM" id="Phobius"/>
    </source>
</evidence>
<dbReference type="EMBL" id="FQWD01000004">
    <property type="protein sequence ID" value="SHG72916.1"/>
    <property type="molecule type" value="Genomic_DNA"/>
</dbReference>
<dbReference type="Proteomes" id="UP000184520">
    <property type="component" value="Unassembled WGS sequence"/>
</dbReference>
<feature type="domain" description="Protein kinase" evidence="2">
    <location>
        <begin position="266"/>
        <end position="526"/>
    </location>
</feature>